<evidence type="ECO:0000256" key="3">
    <source>
        <dbReference type="ARBA" id="ARBA00010286"/>
    </source>
</evidence>
<dbReference type="InterPro" id="IPR050138">
    <property type="entry name" value="DHOase/Allantoinase_Hydrolase"/>
</dbReference>
<dbReference type="PANTHER" id="PTHR43668">
    <property type="entry name" value="ALLANTOINASE"/>
    <property type="match status" value="1"/>
</dbReference>
<dbReference type="RefSeq" id="WP_307278289.1">
    <property type="nucleotide sequence ID" value="NZ_JAUSVX010000011.1"/>
</dbReference>
<dbReference type="Gene3D" id="2.30.40.10">
    <property type="entry name" value="Urease, subunit C, domain 1"/>
    <property type="match status" value="1"/>
</dbReference>
<comment type="function">
    <text evidence="2">Catalyzes the reversible cyclization of carbamoyl aspartate to dihydroorotate.</text>
</comment>
<comment type="similarity">
    <text evidence="3">Belongs to the metallo-dependent hydrolases superfamily. DHOase family. Class I DHOase subfamily.</text>
</comment>
<dbReference type="InterPro" id="IPR032466">
    <property type="entry name" value="Metal_Hydrolase"/>
</dbReference>
<dbReference type="PROSITE" id="PS00483">
    <property type="entry name" value="DIHYDROOROTASE_2"/>
    <property type="match status" value="1"/>
</dbReference>
<evidence type="ECO:0000259" key="7">
    <source>
        <dbReference type="Pfam" id="PF01979"/>
    </source>
</evidence>
<comment type="cofactor">
    <cofactor evidence="1">
        <name>Zn(2+)</name>
        <dbReference type="ChEBI" id="CHEBI:29105"/>
    </cofactor>
</comment>
<evidence type="ECO:0000256" key="5">
    <source>
        <dbReference type="ARBA" id="ARBA00022801"/>
    </source>
</evidence>
<dbReference type="PROSITE" id="PS00482">
    <property type="entry name" value="DIHYDROOROTASE_1"/>
    <property type="match status" value="1"/>
</dbReference>
<dbReference type="Proteomes" id="UP001242480">
    <property type="component" value="Unassembled WGS sequence"/>
</dbReference>
<dbReference type="EMBL" id="JAUSVX010000011">
    <property type="protein sequence ID" value="MDQ0472071.1"/>
    <property type="molecule type" value="Genomic_DNA"/>
</dbReference>
<dbReference type="EC" id="3.5.2.3" evidence="9"/>
<dbReference type="InterPro" id="IPR011059">
    <property type="entry name" value="Metal-dep_hydrolase_composite"/>
</dbReference>
<keyword evidence="6" id="KW-0665">Pyrimidine biosynthesis</keyword>
<dbReference type="Pfam" id="PF12890">
    <property type="entry name" value="DHOase"/>
    <property type="match status" value="1"/>
</dbReference>
<dbReference type="Gene3D" id="3.20.20.140">
    <property type="entry name" value="Metal-dependent hydrolases"/>
    <property type="match status" value="1"/>
</dbReference>
<evidence type="ECO:0000256" key="4">
    <source>
        <dbReference type="ARBA" id="ARBA00022723"/>
    </source>
</evidence>
<keyword evidence="10" id="KW-1185">Reference proteome</keyword>
<protein>
    <submittedName>
        <fullName evidence="9">Dihydroorotase</fullName>
        <ecNumber evidence="9">3.5.2.3</ecNumber>
    </submittedName>
</protein>
<name>A0ABU0JCR6_9HYPH</name>
<dbReference type="Pfam" id="PF01979">
    <property type="entry name" value="Amidohydro_1"/>
    <property type="match status" value="1"/>
</dbReference>
<evidence type="ECO:0000259" key="8">
    <source>
        <dbReference type="Pfam" id="PF12890"/>
    </source>
</evidence>
<dbReference type="InterPro" id="IPR006680">
    <property type="entry name" value="Amidohydro-rel"/>
</dbReference>
<evidence type="ECO:0000313" key="10">
    <source>
        <dbReference type="Proteomes" id="UP001242480"/>
    </source>
</evidence>
<feature type="domain" description="Dihydroorotase catalytic" evidence="8">
    <location>
        <begin position="52"/>
        <end position="237"/>
    </location>
</feature>
<accession>A0ABU0JCR6</accession>
<dbReference type="GO" id="GO:0004151">
    <property type="term" value="F:dihydroorotase activity"/>
    <property type="evidence" value="ECO:0007669"/>
    <property type="project" value="UniProtKB-EC"/>
</dbReference>
<reference evidence="9 10" key="1">
    <citation type="submission" date="2023-07" db="EMBL/GenBank/DDBJ databases">
        <title>Genomic Encyclopedia of Type Strains, Phase IV (KMG-IV): sequencing the most valuable type-strain genomes for metagenomic binning, comparative biology and taxonomic classification.</title>
        <authorList>
            <person name="Goeker M."/>
        </authorList>
    </citation>
    <scope>NUCLEOTIDE SEQUENCE [LARGE SCALE GENOMIC DNA]</scope>
    <source>
        <strain evidence="9 10">DSM 19619</strain>
    </source>
</reference>
<organism evidence="9 10">
    <name type="scientific">Labrys wisconsinensis</name>
    <dbReference type="NCBI Taxonomy" id="425677"/>
    <lineage>
        <taxon>Bacteria</taxon>
        <taxon>Pseudomonadati</taxon>
        <taxon>Pseudomonadota</taxon>
        <taxon>Alphaproteobacteria</taxon>
        <taxon>Hyphomicrobiales</taxon>
        <taxon>Xanthobacteraceae</taxon>
        <taxon>Labrys</taxon>
    </lineage>
</organism>
<evidence type="ECO:0000256" key="1">
    <source>
        <dbReference type="ARBA" id="ARBA00001947"/>
    </source>
</evidence>
<dbReference type="InterPro" id="IPR024403">
    <property type="entry name" value="DHOase_cat"/>
</dbReference>
<evidence type="ECO:0000256" key="6">
    <source>
        <dbReference type="ARBA" id="ARBA00022975"/>
    </source>
</evidence>
<sequence>MFDLILRGGTVVNADGPARADVAIAAGKVAALMPPGEGAPARLEIRVDGLHLLPGLVDAHVHLREPGLTHKEDFASGSLAAAAGGVTTLLDMPTDEPWTAAAADLEAKIRSAQGRIHVDVGFQVALRRDLADVAALRRLDPVSFELFTADVPEPFLHATMDDVVQALRVMAPLDVLVGISPGDQSILAGETARGLDLPRDAAAFCRSRPPLAEAAGISRALLAASQTGARIHVRQTSSALGIRTWQRLRDIADASIETTPQCLLFATDAYDRFGASLKASPPLRDREDVANLREALRSGAIDIVATDHAPHSPAEKAAAYPAFADIPGGIPGVQTLLAAMLHLVDAGELRLQDVVRVCSVNPAARFGLAGRKGAIRPGHDADILVLDPGATTMVRHADQLSKAGYTPFDGLEISWRLRTVFLRGRAIFDGGGPVAAASGRVVTACAPFLSLPGR</sequence>
<keyword evidence="5 9" id="KW-0378">Hydrolase</keyword>
<dbReference type="SUPFAM" id="SSF51556">
    <property type="entry name" value="Metallo-dependent hydrolases"/>
    <property type="match status" value="1"/>
</dbReference>
<comment type="caution">
    <text evidence="9">The sequence shown here is derived from an EMBL/GenBank/DDBJ whole genome shotgun (WGS) entry which is preliminary data.</text>
</comment>
<dbReference type="InterPro" id="IPR002195">
    <property type="entry name" value="Dihydroorotase_CS"/>
</dbReference>
<keyword evidence="4" id="KW-0479">Metal-binding</keyword>
<proteinExistence type="inferred from homology"/>
<gene>
    <name evidence="9" type="ORF">QO011_005100</name>
</gene>
<feature type="domain" description="Amidohydrolase-related" evidence="7">
    <location>
        <begin position="285"/>
        <end position="426"/>
    </location>
</feature>
<dbReference type="PANTHER" id="PTHR43668:SF2">
    <property type="entry name" value="ALLANTOINASE"/>
    <property type="match status" value="1"/>
</dbReference>
<evidence type="ECO:0000256" key="2">
    <source>
        <dbReference type="ARBA" id="ARBA00002368"/>
    </source>
</evidence>
<evidence type="ECO:0000313" key="9">
    <source>
        <dbReference type="EMBL" id="MDQ0472071.1"/>
    </source>
</evidence>
<dbReference type="SUPFAM" id="SSF51338">
    <property type="entry name" value="Composite domain of metallo-dependent hydrolases"/>
    <property type="match status" value="1"/>
</dbReference>